<comment type="caution">
    <text evidence="5">The sequence shown here is derived from an EMBL/GenBank/DDBJ whole genome shotgun (WGS) entry which is preliminary data.</text>
</comment>
<feature type="domain" description="ABC transporter" evidence="4">
    <location>
        <begin position="18"/>
        <end position="255"/>
    </location>
</feature>
<sequence length="256" mass="27106">MTYPTPFPGSRATAPIAVQFTDVRKGFPDGSRTVEVLRGVTIRIVAGSFTALMGPSGSGKSTLLNCAAGLEAPTSGSIVVGGQDLNALRGDALTRFRRDRLGFVFQAYNLLPHLTVAENVALPTLLGGPVVDQARQREILELVGLADKAQRLPSELSGGQAQRVAIARALATRPEVVFADEPTGALDPHTAHHVMQVLRRAAAQLSQTLVLVTHDPVVAASADRVLFLDRGVIAADLAQPTVQQISQQLSILNEAR</sequence>
<dbReference type="CDD" id="cd03255">
    <property type="entry name" value="ABC_MJ0796_LolCDE_FtsE"/>
    <property type="match status" value="1"/>
</dbReference>
<dbReference type="SMART" id="SM00382">
    <property type="entry name" value="AAA"/>
    <property type="match status" value="1"/>
</dbReference>
<dbReference type="GeneID" id="82888902"/>
<evidence type="ECO:0000256" key="3">
    <source>
        <dbReference type="ARBA" id="ARBA00022840"/>
    </source>
</evidence>
<organism evidence="5 6">
    <name type="scientific">Corynebacterium variabile</name>
    <dbReference type="NCBI Taxonomy" id="1727"/>
    <lineage>
        <taxon>Bacteria</taxon>
        <taxon>Bacillati</taxon>
        <taxon>Actinomycetota</taxon>
        <taxon>Actinomycetes</taxon>
        <taxon>Mycobacteriales</taxon>
        <taxon>Corynebacteriaceae</taxon>
        <taxon>Corynebacterium</taxon>
    </lineage>
</organism>
<dbReference type="InterPro" id="IPR017871">
    <property type="entry name" value="ABC_transporter-like_CS"/>
</dbReference>
<dbReference type="InterPro" id="IPR003593">
    <property type="entry name" value="AAA+_ATPase"/>
</dbReference>
<dbReference type="PROSITE" id="PS00211">
    <property type="entry name" value="ABC_TRANSPORTER_1"/>
    <property type="match status" value="1"/>
</dbReference>
<keyword evidence="2" id="KW-0547">Nucleotide-binding</keyword>
<evidence type="ECO:0000256" key="1">
    <source>
        <dbReference type="ARBA" id="ARBA00022448"/>
    </source>
</evidence>
<dbReference type="Gene3D" id="3.40.50.300">
    <property type="entry name" value="P-loop containing nucleotide triphosphate hydrolases"/>
    <property type="match status" value="1"/>
</dbReference>
<evidence type="ECO:0000313" key="6">
    <source>
        <dbReference type="Proteomes" id="UP000319986"/>
    </source>
</evidence>
<gene>
    <name evidence="5" type="ORF">CVA01_28310</name>
</gene>
<dbReference type="Pfam" id="PF00005">
    <property type="entry name" value="ABC_tran"/>
    <property type="match status" value="1"/>
</dbReference>
<name>A0A4Y4C914_9CORY</name>
<dbReference type="GO" id="GO:0016887">
    <property type="term" value="F:ATP hydrolysis activity"/>
    <property type="evidence" value="ECO:0007669"/>
    <property type="project" value="InterPro"/>
</dbReference>
<dbReference type="RefSeq" id="WP_141331591.1">
    <property type="nucleotide sequence ID" value="NZ_BJNT01000028.1"/>
</dbReference>
<dbReference type="PANTHER" id="PTHR24220">
    <property type="entry name" value="IMPORT ATP-BINDING PROTEIN"/>
    <property type="match status" value="1"/>
</dbReference>
<dbReference type="SUPFAM" id="SSF52540">
    <property type="entry name" value="P-loop containing nucleoside triphosphate hydrolases"/>
    <property type="match status" value="1"/>
</dbReference>
<dbReference type="Proteomes" id="UP000319986">
    <property type="component" value="Unassembled WGS sequence"/>
</dbReference>
<dbReference type="PROSITE" id="PS50893">
    <property type="entry name" value="ABC_TRANSPORTER_2"/>
    <property type="match status" value="1"/>
</dbReference>
<evidence type="ECO:0000313" key="5">
    <source>
        <dbReference type="EMBL" id="GEC87517.1"/>
    </source>
</evidence>
<dbReference type="GO" id="GO:0022857">
    <property type="term" value="F:transmembrane transporter activity"/>
    <property type="evidence" value="ECO:0007669"/>
    <property type="project" value="TreeGrafter"/>
</dbReference>
<reference evidence="5 6" key="1">
    <citation type="submission" date="2019-06" db="EMBL/GenBank/DDBJ databases">
        <title>Whole genome shotgun sequence of Corynebacterium variabile NBRC 15286.</title>
        <authorList>
            <person name="Hosoyama A."/>
            <person name="Uohara A."/>
            <person name="Ohji S."/>
            <person name="Ichikawa N."/>
        </authorList>
    </citation>
    <scope>NUCLEOTIDE SEQUENCE [LARGE SCALE GENOMIC DNA]</scope>
    <source>
        <strain evidence="5 6">NBRC 15286</strain>
    </source>
</reference>
<dbReference type="InterPro" id="IPR015854">
    <property type="entry name" value="ABC_transpr_LolD-like"/>
</dbReference>
<dbReference type="PANTHER" id="PTHR24220:SF685">
    <property type="entry name" value="ABC TRANSPORTER RELATED"/>
    <property type="match status" value="1"/>
</dbReference>
<dbReference type="InterPro" id="IPR027417">
    <property type="entry name" value="P-loop_NTPase"/>
</dbReference>
<dbReference type="InterPro" id="IPR017911">
    <property type="entry name" value="MacB-like_ATP-bd"/>
</dbReference>
<dbReference type="GO" id="GO:0005524">
    <property type="term" value="F:ATP binding"/>
    <property type="evidence" value="ECO:0007669"/>
    <property type="project" value="UniProtKB-KW"/>
</dbReference>
<dbReference type="InterPro" id="IPR003439">
    <property type="entry name" value="ABC_transporter-like_ATP-bd"/>
</dbReference>
<dbReference type="AlphaFoldDB" id="A0A4Y4C914"/>
<dbReference type="GO" id="GO:0098796">
    <property type="term" value="C:membrane protein complex"/>
    <property type="evidence" value="ECO:0007669"/>
    <property type="project" value="UniProtKB-ARBA"/>
</dbReference>
<proteinExistence type="predicted"/>
<evidence type="ECO:0000256" key="2">
    <source>
        <dbReference type="ARBA" id="ARBA00022741"/>
    </source>
</evidence>
<dbReference type="EMBL" id="BJNT01000028">
    <property type="protein sequence ID" value="GEC87517.1"/>
    <property type="molecule type" value="Genomic_DNA"/>
</dbReference>
<dbReference type="GO" id="GO:0005886">
    <property type="term" value="C:plasma membrane"/>
    <property type="evidence" value="ECO:0007669"/>
    <property type="project" value="TreeGrafter"/>
</dbReference>
<keyword evidence="3" id="KW-0067">ATP-binding</keyword>
<protein>
    <submittedName>
        <fullName evidence="5">ABC transporter</fullName>
    </submittedName>
</protein>
<keyword evidence="1" id="KW-0813">Transport</keyword>
<evidence type="ECO:0000259" key="4">
    <source>
        <dbReference type="PROSITE" id="PS50893"/>
    </source>
</evidence>
<accession>A0A4Y4C914</accession>
<dbReference type="FunFam" id="3.40.50.300:FF:000032">
    <property type="entry name" value="Export ABC transporter ATP-binding protein"/>
    <property type="match status" value="1"/>
</dbReference>